<dbReference type="NCBIfam" id="NF045530">
    <property type="entry name" value="LegP"/>
    <property type="match status" value="1"/>
</dbReference>
<dbReference type="Proteomes" id="UP001059597">
    <property type="component" value="Chromosome"/>
</dbReference>
<dbReference type="SUPFAM" id="SSF55486">
    <property type="entry name" value="Metalloproteases ('zincins'), catalytic domain"/>
    <property type="match status" value="1"/>
</dbReference>
<feature type="domain" description="Peptidase M12A" evidence="3">
    <location>
        <begin position="96"/>
        <end position="291"/>
    </location>
</feature>
<dbReference type="Gene3D" id="3.40.390.10">
    <property type="entry name" value="Collagenase (Catalytic Domain)"/>
    <property type="match status" value="1"/>
</dbReference>
<evidence type="ECO:0000313" key="5">
    <source>
        <dbReference type="Proteomes" id="UP001059597"/>
    </source>
</evidence>
<dbReference type="PRINTS" id="PR00480">
    <property type="entry name" value="ASTACIN"/>
</dbReference>
<keyword evidence="1" id="KW-0645">Protease</keyword>
<dbReference type="InterPro" id="IPR034035">
    <property type="entry name" value="Astacin-like_dom"/>
</dbReference>
<name>A0ABM7ZXA1_STRNI</name>
<feature type="binding site" evidence="1">
    <location>
        <position position="198"/>
    </location>
    <ligand>
        <name>Zn(2+)</name>
        <dbReference type="ChEBI" id="CHEBI:29105"/>
        <note>catalytic</note>
    </ligand>
</feature>
<dbReference type="InterPro" id="IPR006026">
    <property type="entry name" value="Peptidase_Metallo"/>
</dbReference>
<dbReference type="CDD" id="cd04280">
    <property type="entry name" value="ZnMc_astacin_like"/>
    <property type="match status" value="1"/>
</dbReference>
<dbReference type="PANTHER" id="PTHR10127:SF850">
    <property type="entry name" value="METALLOENDOPEPTIDASE"/>
    <property type="match status" value="1"/>
</dbReference>
<keyword evidence="1" id="KW-0378">Hydrolase</keyword>
<dbReference type="InterPro" id="IPR024079">
    <property type="entry name" value="MetalloPept_cat_dom_sf"/>
</dbReference>
<reference evidence="4" key="1">
    <citation type="submission" date="2022-06" db="EMBL/GenBank/DDBJ databases">
        <title>Complete genome sequence of Streptomyces nigrescens HEK616.</title>
        <authorList>
            <person name="Asamizu S."/>
            <person name="Onaka H."/>
        </authorList>
    </citation>
    <scope>NUCLEOTIDE SEQUENCE</scope>
    <source>
        <strain evidence="4">HEK616</strain>
    </source>
</reference>
<evidence type="ECO:0000256" key="1">
    <source>
        <dbReference type="PROSITE-ProRule" id="PRU01211"/>
    </source>
</evidence>
<gene>
    <name evidence="4" type="ORF">HEK616_43400</name>
</gene>
<sequence>MNANPSDSARRTKKTTARKATSPRKPRREASGCGECRSGPIAGTALLNGVTFRAKGVQYADVDGMAVVEGDIVLGTVEEVQQAEAAGGHELMFRAVGITGQQFRWPNATVPFEIDPALPNTDRVFDALAHWRTHTRITFESRTADNAAQFPDFVRFVPGDGCSSSVGRRGGMQRITLGDSCSAGNAIHEIGHTVGLWHEQSREDRDQFVTIDFSNIDPAQQHNFLQQISDGDDIGPYDYGSIMHYPPRAFAIDSTRPTITAKQPLPPGVVMGQRTGLSQGDLAGVQALYPNAPVTAKEIGKDPLTDFTLKEQAKDPVHDMPPKQPHQELMSPAAASPFVLATPHQSPALAGQSDGLAEQVRQLAQLLGSLQHDLAAVAASHQSLVTQLGPLFGSGESAGQLR</sequence>
<comment type="caution">
    <text evidence="1">Lacks conserved residue(s) required for the propagation of feature annotation.</text>
</comment>
<keyword evidence="5" id="KW-1185">Reference proteome</keyword>
<evidence type="ECO:0000259" key="3">
    <source>
        <dbReference type="PROSITE" id="PS51864"/>
    </source>
</evidence>
<proteinExistence type="predicted"/>
<feature type="compositionally biased region" description="Basic residues" evidence="2">
    <location>
        <begin position="11"/>
        <end position="27"/>
    </location>
</feature>
<dbReference type="InterPro" id="IPR001506">
    <property type="entry name" value="Peptidase_M12A"/>
</dbReference>
<dbReference type="SMART" id="SM00235">
    <property type="entry name" value="ZnMc"/>
    <property type="match status" value="1"/>
</dbReference>
<evidence type="ECO:0000256" key="2">
    <source>
        <dbReference type="SAM" id="MobiDB-lite"/>
    </source>
</evidence>
<feature type="binding site" evidence="1">
    <location>
        <position position="192"/>
    </location>
    <ligand>
        <name>Zn(2+)</name>
        <dbReference type="ChEBI" id="CHEBI:29105"/>
        <note>catalytic</note>
    </ligand>
</feature>
<keyword evidence="1" id="KW-0482">Metalloprotease</keyword>
<dbReference type="RefSeq" id="WP_261954534.1">
    <property type="nucleotide sequence ID" value="NZ_AP026073.1"/>
</dbReference>
<keyword evidence="1" id="KW-0862">Zinc</keyword>
<comment type="cofactor">
    <cofactor evidence="1">
        <name>Zn(2+)</name>
        <dbReference type="ChEBI" id="CHEBI:29105"/>
    </cofactor>
    <text evidence="1">Binds 1 zinc ion per subunit.</text>
</comment>
<dbReference type="PROSITE" id="PS51864">
    <property type="entry name" value="ASTACIN"/>
    <property type="match status" value="1"/>
</dbReference>
<evidence type="ECO:0000313" key="4">
    <source>
        <dbReference type="EMBL" id="BDM70853.1"/>
    </source>
</evidence>
<keyword evidence="1" id="KW-0479">Metal-binding</keyword>
<dbReference type="Pfam" id="PF01400">
    <property type="entry name" value="Astacin"/>
    <property type="match status" value="1"/>
</dbReference>
<feature type="binding site" evidence="1">
    <location>
        <position position="188"/>
    </location>
    <ligand>
        <name>Zn(2+)</name>
        <dbReference type="ChEBI" id="CHEBI:29105"/>
        <note>catalytic</note>
    </ligand>
</feature>
<accession>A0ABM7ZXA1</accession>
<feature type="region of interest" description="Disordered" evidence="2">
    <location>
        <begin position="1"/>
        <end position="35"/>
    </location>
</feature>
<protein>
    <recommendedName>
        <fullName evidence="3">Peptidase M12A domain-containing protein</fullName>
    </recommendedName>
</protein>
<dbReference type="EMBL" id="AP026073">
    <property type="protein sequence ID" value="BDM70853.1"/>
    <property type="molecule type" value="Genomic_DNA"/>
</dbReference>
<feature type="active site" evidence="1">
    <location>
        <position position="189"/>
    </location>
</feature>
<organism evidence="4 5">
    <name type="scientific">Streptomyces nigrescens</name>
    <dbReference type="NCBI Taxonomy" id="1920"/>
    <lineage>
        <taxon>Bacteria</taxon>
        <taxon>Bacillati</taxon>
        <taxon>Actinomycetota</taxon>
        <taxon>Actinomycetes</taxon>
        <taxon>Kitasatosporales</taxon>
        <taxon>Streptomycetaceae</taxon>
        <taxon>Streptomyces</taxon>
    </lineage>
</organism>
<dbReference type="PANTHER" id="PTHR10127">
    <property type="entry name" value="DISCOIDIN, CUB, EGF, LAMININ , AND ZINC METALLOPROTEASE DOMAIN CONTAINING"/>
    <property type="match status" value="1"/>
</dbReference>